<accession>A0A316U6U1</accession>
<keyword evidence="1" id="KW-0472">Membrane</keyword>
<sequence>MFGFRAYPTPILRPLGPFIAGAVIVFWATNSLQNSMLKSDEFKKDPRNPYG</sequence>
<name>A0A316U6U1_9BASI</name>
<dbReference type="OrthoDB" id="5520611at2759"/>
<dbReference type="GO" id="GO:0046933">
    <property type="term" value="F:proton-transporting ATP synthase activity, rotational mechanism"/>
    <property type="evidence" value="ECO:0007669"/>
    <property type="project" value="TreeGrafter"/>
</dbReference>
<organism evidence="2 3">
    <name type="scientific">Pseudomicrostroma glucosiphilum</name>
    <dbReference type="NCBI Taxonomy" id="1684307"/>
    <lineage>
        <taxon>Eukaryota</taxon>
        <taxon>Fungi</taxon>
        <taxon>Dikarya</taxon>
        <taxon>Basidiomycota</taxon>
        <taxon>Ustilaginomycotina</taxon>
        <taxon>Exobasidiomycetes</taxon>
        <taxon>Microstromatales</taxon>
        <taxon>Microstromatales incertae sedis</taxon>
        <taxon>Pseudomicrostroma</taxon>
    </lineage>
</organism>
<proteinExistence type="predicted"/>
<protein>
    <recommendedName>
        <fullName evidence="4">ATPase, F0 complex, subunit J</fullName>
    </recommendedName>
</protein>
<dbReference type="InterPro" id="IPR006995">
    <property type="entry name" value="ATP_synth_F0_jsu"/>
</dbReference>
<dbReference type="GeneID" id="37012071"/>
<evidence type="ECO:0000313" key="3">
    <source>
        <dbReference type="Proteomes" id="UP000245942"/>
    </source>
</evidence>
<dbReference type="PANTHER" id="PTHR28060">
    <property type="entry name" value="ATP SYNTHASE SUBUNIT J, MITOCHONDRIAL"/>
    <property type="match status" value="1"/>
</dbReference>
<keyword evidence="3" id="KW-1185">Reference proteome</keyword>
<keyword evidence="1" id="KW-1133">Transmembrane helix</keyword>
<evidence type="ECO:0000256" key="1">
    <source>
        <dbReference type="SAM" id="Phobius"/>
    </source>
</evidence>
<evidence type="ECO:0008006" key="4">
    <source>
        <dbReference type="Google" id="ProtNLM"/>
    </source>
</evidence>
<feature type="transmembrane region" description="Helical" evidence="1">
    <location>
        <begin position="12"/>
        <end position="29"/>
    </location>
</feature>
<keyword evidence="1" id="KW-0812">Transmembrane</keyword>
<dbReference type="GO" id="GO:0045259">
    <property type="term" value="C:proton-transporting ATP synthase complex"/>
    <property type="evidence" value="ECO:0007669"/>
    <property type="project" value="InterPro"/>
</dbReference>
<dbReference type="EMBL" id="KZ819327">
    <property type="protein sequence ID" value="PWN20554.1"/>
    <property type="molecule type" value="Genomic_DNA"/>
</dbReference>
<dbReference type="AlphaFoldDB" id="A0A316U6U1"/>
<gene>
    <name evidence="2" type="ORF">BCV69DRAFT_249375</name>
</gene>
<dbReference type="RefSeq" id="XP_025347714.1">
    <property type="nucleotide sequence ID" value="XM_025490337.1"/>
</dbReference>
<reference evidence="2 3" key="1">
    <citation type="journal article" date="2018" name="Mol. Biol. Evol.">
        <title>Broad Genomic Sampling Reveals a Smut Pathogenic Ancestry of the Fungal Clade Ustilaginomycotina.</title>
        <authorList>
            <person name="Kijpornyongpan T."/>
            <person name="Mondo S.J."/>
            <person name="Barry K."/>
            <person name="Sandor L."/>
            <person name="Lee J."/>
            <person name="Lipzen A."/>
            <person name="Pangilinan J."/>
            <person name="LaButti K."/>
            <person name="Hainaut M."/>
            <person name="Henrissat B."/>
            <person name="Grigoriev I.V."/>
            <person name="Spatafora J.W."/>
            <person name="Aime M.C."/>
        </authorList>
    </citation>
    <scope>NUCLEOTIDE SEQUENCE [LARGE SCALE GENOMIC DNA]</scope>
    <source>
        <strain evidence="2 3">MCA 4718</strain>
    </source>
</reference>
<dbReference type="PANTHER" id="PTHR28060:SF1">
    <property type="entry name" value="ATP SYNTHASE SUBUNIT J, MITOCHONDRIAL"/>
    <property type="match status" value="1"/>
</dbReference>
<dbReference type="STRING" id="1684307.A0A316U6U1"/>
<dbReference type="Proteomes" id="UP000245942">
    <property type="component" value="Unassembled WGS sequence"/>
</dbReference>
<dbReference type="Pfam" id="PF04911">
    <property type="entry name" value="ATP-synt_J"/>
    <property type="match status" value="1"/>
</dbReference>
<evidence type="ECO:0000313" key="2">
    <source>
        <dbReference type="EMBL" id="PWN20554.1"/>
    </source>
</evidence>